<dbReference type="EMBL" id="CAJVCH010241634">
    <property type="protein sequence ID" value="CAG7733010.1"/>
    <property type="molecule type" value="Genomic_DNA"/>
</dbReference>
<dbReference type="AlphaFoldDB" id="A0A8J2P966"/>
<feature type="non-terminal residue" evidence="2">
    <location>
        <position position="1"/>
    </location>
</feature>
<reference evidence="2" key="1">
    <citation type="submission" date="2021-06" db="EMBL/GenBank/DDBJ databases">
        <authorList>
            <person name="Hodson N. C."/>
            <person name="Mongue J. A."/>
            <person name="Jaron S. K."/>
        </authorList>
    </citation>
    <scope>NUCLEOTIDE SEQUENCE</scope>
</reference>
<evidence type="ECO:0000313" key="3">
    <source>
        <dbReference type="Proteomes" id="UP000708208"/>
    </source>
</evidence>
<dbReference type="EMBL" id="CAJVCH010313627">
    <property type="protein sequence ID" value="CAG7786253.1"/>
    <property type="molecule type" value="Genomic_DNA"/>
</dbReference>
<evidence type="ECO:0000313" key="2">
    <source>
        <dbReference type="EMBL" id="CAG7786253.1"/>
    </source>
</evidence>
<dbReference type="Proteomes" id="UP000708208">
    <property type="component" value="Unassembled WGS sequence"/>
</dbReference>
<keyword evidence="3" id="KW-1185">Reference proteome</keyword>
<accession>A0A8J2P966</accession>
<name>A0A8J2P966_9HEXA</name>
<comment type="caution">
    <text evidence="2">The sequence shown here is derived from an EMBL/GenBank/DDBJ whole genome shotgun (WGS) entry which is preliminary data.</text>
</comment>
<sequence length="19" mass="1943">PVTDGTIGSPEFHTTDPGD</sequence>
<organism evidence="2 3">
    <name type="scientific">Allacma fusca</name>
    <dbReference type="NCBI Taxonomy" id="39272"/>
    <lineage>
        <taxon>Eukaryota</taxon>
        <taxon>Metazoa</taxon>
        <taxon>Ecdysozoa</taxon>
        <taxon>Arthropoda</taxon>
        <taxon>Hexapoda</taxon>
        <taxon>Collembola</taxon>
        <taxon>Symphypleona</taxon>
        <taxon>Sminthuridae</taxon>
        <taxon>Allacma</taxon>
    </lineage>
</organism>
<gene>
    <name evidence="1" type="ORF">AFUS01_LOCUS21483</name>
    <name evidence="2" type="ORF">AFUS01_LOCUS24828</name>
</gene>
<proteinExistence type="predicted"/>
<protein>
    <submittedName>
        <fullName evidence="2">Uncharacterized protein</fullName>
    </submittedName>
</protein>
<evidence type="ECO:0000313" key="1">
    <source>
        <dbReference type="EMBL" id="CAG7733010.1"/>
    </source>
</evidence>